<dbReference type="PANTHER" id="PTHR30290:SF34">
    <property type="entry name" value="ABC TRANSPORTER, PERIPLASMIC OLIGO-PEPTIDE BINDING PROTEIN, PUTATIVE-RELATED"/>
    <property type="match status" value="1"/>
</dbReference>
<dbReference type="Proteomes" id="UP000055060">
    <property type="component" value="Unassembled WGS sequence"/>
</dbReference>
<keyword evidence="1" id="KW-0732">Signal</keyword>
<dbReference type="InterPro" id="IPR039424">
    <property type="entry name" value="SBP_5"/>
</dbReference>
<dbReference type="STRING" id="360412.LARV_00023"/>
<dbReference type="PROSITE" id="PS51257">
    <property type="entry name" value="PROKAR_LIPOPROTEIN"/>
    <property type="match status" value="1"/>
</dbReference>
<dbReference type="GO" id="GO:0015833">
    <property type="term" value="P:peptide transport"/>
    <property type="evidence" value="ECO:0007669"/>
    <property type="project" value="TreeGrafter"/>
</dbReference>
<feature type="domain" description="Solute-binding protein family 5" evidence="2">
    <location>
        <begin position="373"/>
        <end position="616"/>
    </location>
</feature>
<dbReference type="InterPro" id="IPR000914">
    <property type="entry name" value="SBP_5_dom"/>
</dbReference>
<accession>A0A0S7BCY8</accession>
<gene>
    <name evidence="3" type="ORF">LARV_00023</name>
</gene>
<sequence>MRKLMNVLGVLMVLSMVLTACATATPTATVVAPAATEAAPAATEAAPAATEAAPAEVSLNPYMGSNKLDGNGIPADFFQDVHIRKAFAYCFDWDTVINDVYKGEAVQSFTLPLPGMPGYDTEAPHYTLDLDKCAEEFKLADVNKNGVAAGDDTGDVWDMGFRVQMLYNTGNTTRQVMAEILQANLAAVNEKFVVEILGLPWPAYLAAQRAHKIPIMTAGWLEDIHDPHNWYQPYTVGTYGARQNMPDDMKAAFKDLLIKGVGLTDPAQRTEVYKQLNQLYYDDVPGIPLVLVTQHAYEQTWVEGRVMNPIFSNVYYKTISKTDAAKDPTSIVMATSGDTDTLDPALAYDTASGEIIQNVYEGLVFYDGAKPSEFVPQLAESWTTSDDGKVWTFKIRQGVKFHEGGDLTPSDVAYTLQRGLLQGGYSSPQLLLAEPFLGIGNDDITMIVDGGASADDRETLMKNDPAKLKAACETVQKAIVADDAAGTVTMTLAQAWGPFLATLANGWGSIMDKEWVMEKGGWDGTCDTWQNFYGMTSADDPFSAIANGTGPFKLDHWTPGQETVLTKFDGYWGDPAKVNTVSIKIIPEFGTRFAMFQAGDADIIYVPVENRPQVDPMVGVMQVYDPTTLSYGPDQTVCAYDSSKLGVEAFTPCKDGEKPTWDMAQHPFRLHIGQPGLQQDVILFNFNIE</sequence>
<feature type="chain" id="PRO_5006632886" evidence="1">
    <location>
        <begin position="23"/>
        <end position="689"/>
    </location>
</feature>
<dbReference type="AlphaFoldDB" id="A0A0S7BCY8"/>
<feature type="signal peptide" evidence="1">
    <location>
        <begin position="1"/>
        <end position="22"/>
    </location>
</feature>
<proteinExistence type="predicted"/>
<dbReference type="PANTHER" id="PTHR30290">
    <property type="entry name" value="PERIPLASMIC BINDING COMPONENT OF ABC TRANSPORTER"/>
    <property type="match status" value="1"/>
</dbReference>
<dbReference type="OrthoDB" id="9783874at2"/>
<organism evidence="3">
    <name type="scientific">Longilinea arvoryzae</name>
    <dbReference type="NCBI Taxonomy" id="360412"/>
    <lineage>
        <taxon>Bacteria</taxon>
        <taxon>Bacillati</taxon>
        <taxon>Chloroflexota</taxon>
        <taxon>Anaerolineae</taxon>
        <taxon>Anaerolineales</taxon>
        <taxon>Anaerolineaceae</taxon>
        <taxon>Longilinea</taxon>
    </lineage>
</organism>
<evidence type="ECO:0000313" key="3">
    <source>
        <dbReference type="EMBL" id="GAP12291.1"/>
    </source>
</evidence>
<dbReference type="Pfam" id="PF00496">
    <property type="entry name" value="SBP_bac_5"/>
    <property type="match status" value="2"/>
</dbReference>
<keyword evidence="4" id="KW-1185">Reference proteome</keyword>
<reference evidence="3" key="1">
    <citation type="submission" date="2015-07" db="EMBL/GenBank/DDBJ databases">
        <title>Draft Genome Sequences of Anaerolinea thermolimosa IMO-1, Bellilinea caldifistulae GOMI-1, Leptolinea tardivitalis YMTK-2, Levilinea saccharolytica KIBI-1,Longilinea arvoryzae KOME-1, Previously Described as Members of the Anaerolineaceae (Chloroflexi).</title>
        <authorList>
            <person name="Sekiguchi Y."/>
            <person name="Ohashi A."/>
            <person name="Matsuura N."/>
            <person name="Tourlousse M.D."/>
        </authorList>
    </citation>
    <scope>NUCLEOTIDE SEQUENCE [LARGE SCALE GENOMIC DNA]</scope>
    <source>
        <strain evidence="3">KOME-1</strain>
    </source>
</reference>
<evidence type="ECO:0000259" key="2">
    <source>
        <dbReference type="Pfam" id="PF00496"/>
    </source>
</evidence>
<dbReference type="GO" id="GO:1904680">
    <property type="term" value="F:peptide transmembrane transporter activity"/>
    <property type="evidence" value="ECO:0007669"/>
    <property type="project" value="TreeGrafter"/>
</dbReference>
<feature type="domain" description="Solute-binding protein family 5" evidence="2">
    <location>
        <begin position="68"/>
        <end position="237"/>
    </location>
</feature>
<evidence type="ECO:0000313" key="4">
    <source>
        <dbReference type="Proteomes" id="UP000055060"/>
    </source>
</evidence>
<dbReference type="RefSeq" id="WP_083522200.1">
    <property type="nucleotide sequence ID" value="NZ_DF967972.1"/>
</dbReference>
<protein>
    <submittedName>
        <fullName evidence="3">Bacterial extracellular solute-binding proteins, family 5 Middle</fullName>
    </submittedName>
</protein>
<dbReference type="SUPFAM" id="SSF53850">
    <property type="entry name" value="Periplasmic binding protein-like II"/>
    <property type="match status" value="2"/>
</dbReference>
<dbReference type="Gene3D" id="3.10.105.10">
    <property type="entry name" value="Dipeptide-binding Protein, Domain 3"/>
    <property type="match status" value="1"/>
</dbReference>
<evidence type="ECO:0000256" key="1">
    <source>
        <dbReference type="SAM" id="SignalP"/>
    </source>
</evidence>
<dbReference type="EMBL" id="DF967972">
    <property type="protein sequence ID" value="GAP12291.1"/>
    <property type="molecule type" value="Genomic_DNA"/>
</dbReference>
<dbReference type="Gene3D" id="3.40.190.10">
    <property type="entry name" value="Periplasmic binding protein-like II"/>
    <property type="match status" value="1"/>
</dbReference>
<name>A0A0S7BCY8_9CHLR</name>